<keyword evidence="2" id="KW-0812">Transmembrane</keyword>
<evidence type="ECO:0008006" key="5">
    <source>
        <dbReference type="Google" id="ProtNLM"/>
    </source>
</evidence>
<gene>
    <name evidence="3" type="ORF">QPX23_08305</name>
</gene>
<reference evidence="3 4" key="1">
    <citation type="submission" date="2023-05" db="EMBL/GenBank/DDBJ databases">
        <title>Metabolic capabilities are highly conserved among human nasal-associated Corynebacterium species in pangenomic analyses.</title>
        <authorList>
            <person name="Tran T.H."/>
            <person name="Roberts A.Q."/>
            <person name="Escapa I.F."/>
            <person name="Gao W."/>
            <person name="Conlan S."/>
            <person name="Kong H."/>
            <person name="Segre J.A."/>
            <person name="Kelly M.S."/>
            <person name="Lemon K.P."/>
        </authorList>
    </citation>
    <scope>NUCLEOTIDE SEQUENCE [LARGE SCALE GENOMIC DNA]</scope>
    <source>
        <strain evidence="3 4">KPL3772</strain>
    </source>
</reference>
<keyword evidence="2" id="KW-0472">Membrane</keyword>
<feature type="compositionally biased region" description="Polar residues" evidence="1">
    <location>
        <begin position="223"/>
        <end position="233"/>
    </location>
</feature>
<organism evidence="3 4">
    <name type="scientific">Corynebacterium pseudodiphtheriticum</name>
    <dbReference type="NCBI Taxonomy" id="37637"/>
    <lineage>
        <taxon>Bacteria</taxon>
        <taxon>Bacillati</taxon>
        <taxon>Actinomycetota</taxon>
        <taxon>Actinomycetes</taxon>
        <taxon>Mycobacteriales</taxon>
        <taxon>Corynebacteriaceae</taxon>
        <taxon>Corynebacterium</taxon>
    </lineage>
</organism>
<feature type="region of interest" description="Disordered" evidence="1">
    <location>
        <begin position="197"/>
        <end position="239"/>
    </location>
</feature>
<keyword evidence="2" id="KW-1133">Transmembrane helix</keyword>
<feature type="transmembrane region" description="Helical" evidence="2">
    <location>
        <begin position="26"/>
        <end position="46"/>
    </location>
</feature>
<dbReference type="EMBL" id="JASNUQ010000013">
    <property type="protein sequence ID" value="MDK4290720.1"/>
    <property type="molecule type" value="Genomic_DNA"/>
</dbReference>
<evidence type="ECO:0000256" key="2">
    <source>
        <dbReference type="SAM" id="Phobius"/>
    </source>
</evidence>
<accession>A0ABT7FXM3</accession>
<evidence type="ECO:0000313" key="3">
    <source>
        <dbReference type="EMBL" id="MDK4290720.1"/>
    </source>
</evidence>
<sequence length="239" mass="25803">MPAPVSLPNLRPTQLRLYRSQPQRTTLLWVVLVLVVAAAMLAPVVLNKVTPSAQQATTPLVVKDPVAGAEIRLADRECPVDAMALTGQGWNCPGLHIESLTTPHAGDPDLTLRRMFRFVAGTDLPEGDILRAGEQRLLIEPNGHGIAMSTSQLGASQVIVFRGRINENLDIVTGSWREISGEELPEIVRELLQSYTGTGSDAADNPLRAPEPQPVHNAAPHPSAQTHSNTQAHTVRRVA</sequence>
<keyword evidence="4" id="KW-1185">Reference proteome</keyword>
<evidence type="ECO:0000256" key="1">
    <source>
        <dbReference type="SAM" id="MobiDB-lite"/>
    </source>
</evidence>
<dbReference type="Proteomes" id="UP001239759">
    <property type="component" value="Unassembled WGS sequence"/>
</dbReference>
<comment type="caution">
    <text evidence="3">The sequence shown here is derived from an EMBL/GenBank/DDBJ whole genome shotgun (WGS) entry which is preliminary data.</text>
</comment>
<evidence type="ECO:0000313" key="4">
    <source>
        <dbReference type="Proteomes" id="UP001239759"/>
    </source>
</evidence>
<proteinExistence type="predicted"/>
<dbReference type="RefSeq" id="WP_284587879.1">
    <property type="nucleotide sequence ID" value="NZ_JASNUQ010000013.1"/>
</dbReference>
<name>A0ABT7FXM3_9CORY</name>
<protein>
    <recommendedName>
        <fullName evidence="5">DUF3515 domain-containing protein</fullName>
    </recommendedName>
</protein>